<comment type="catalytic activity">
    <reaction evidence="1">
        <text>All bonds known to be hydrolyzed by this endopeptidase have arginine in P1 and an acidic residue in P4. P6 is often occupied by an acidic residue or by a hydroxy-amino-acid residue, the phosphorylation of which enhances cleavage.</text>
        <dbReference type="EC" id="3.4.22.49"/>
    </reaction>
</comment>
<dbReference type="GO" id="GO:0044732">
    <property type="term" value="C:mitotic spindle pole body"/>
    <property type="evidence" value="ECO:0007669"/>
    <property type="project" value="TreeGrafter"/>
</dbReference>
<feature type="region of interest" description="Disordered" evidence="5">
    <location>
        <begin position="42"/>
        <end position="91"/>
    </location>
</feature>
<feature type="compositionally biased region" description="Polar residues" evidence="5">
    <location>
        <begin position="72"/>
        <end position="91"/>
    </location>
</feature>
<evidence type="ECO:0000256" key="3">
    <source>
        <dbReference type="ARBA" id="ARBA00022801"/>
    </source>
</evidence>
<dbReference type="GO" id="GO:0051307">
    <property type="term" value="P:meiotic chromosome separation"/>
    <property type="evidence" value="ECO:0007669"/>
    <property type="project" value="TreeGrafter"/>
</dbReference>
<dbReference type="GO" id="GO:0072686">
    <property type="term" value="C:mitotic spindle"/>
    <property type="evidence" value="ECO:0007669"/>
    <property type="project" value="TreeGrafter"/>
</dbReference>
<dbReference type="Gene3D" id="1.25.40.10">
    <property type="entry name" value="Tetratricopeptide repeat domain"/>
    <property type="match status" value="1"/>
</dbReference>
<dbReference type="GO" id="GO:0005737">
    <property type="term" value="C:cytoplasm"/>
    <property type="evidence" value="ECO:0007669"/>
    <property type="project" value="TreeGrafter"/>
</dbReference>
<reference evidence="7 8" key="1">
    <citation type="submission" date="2015-08" db="EMBL/GenBank/DDBJ databases">
        <title>Emmonsia species relationships and genome sequence.</title>
        <authorList>
            <person name="Cuomo C.A."/>
            <person name="Schwartz I.S."/>
            <person name="Kenyon C."/>
            <person name="De Hoog G.S."/>
            <person name="Govender N.P."/>
            <person name="Botha A."/>
            <person name="Moreno L."/>
            <person name="De Vries M."/>
            <person name="Munoz J.F."/>
            <person name="Stielow J.B."/>
        </authorList>
    </citation>
    <scope>NUCLEOTIDE SEQUENCE [LARGE SCALE GENOMIC DNA]</scope>
    <source>
        <strain evidence="7 8">EI222</strain>
    </source>
</reference>
<dbReference type="Proteomes" id="UP000242791">
    <property type="component" value="Unassembled WGS sequence"/>
</dbReference>
<evidence type="ECO:0000256" key="2">
    <source>
        <dbReference type="ARBA" id="ARBA00012489"/>
    </source>
</evidence>
<dbReference type="InterPro" id="IPR011990">
    <property type="entry name" value="TPR-like_helical_dom_sf"/>
</dbReference>
<dbReference type="InterPro" id="IPR030397">
    <property type="entry name" value="SEPARIN_core_dom"/>
</dbReference>
<sequence length="2145" mass="237827">MEETARSIRALEASVKQAVKSTSTCTSDTTSLLKKLLSANSAGSNHYHDEQPKNVKPTRGPKVPTVRKVPKLSQSKTAAKYAPSQTIDGTSNGLLSQKEKLVLATDVFNSASKALSDHMKLSSNNQASRESVKSRVDTPQKMSASRRALQPVSPNSTACAPVKTKSMDRASPKKNIQSCGIVEVAECARLALSCLRDLKSSPVAETQQFNSQLEQGFCVLIGKLLAVGLNEPAISELRKLKRRLKWYILNETPERNLERVKNSANARQRDEPSKETLADLIQIDKVPNDDQLLNLVISLQAHALKAITTEKKVPIVNKLSDMLLLSNPTSPASIILTAWNKGILADNKAAQQLQSLSYTILSLASPSPNVEDGTSSCAKSHSKYMATLNLQLIALEIRCIWWKICGHKCNMEKELWHPLARYLTTFARRCTVITKGDFESVKQAFRRLESTVTAQGYTFLRSTGQAGSVSMVMKVLGQLAQSADCKLDALKFFDDCISCLPPDQPLLLGICHCKIALLRLETLRIPKVGRASKTASAVSEALKYLAAPMRGNQSDLEELVIESAKLKKAAMAFLNTLGNSILDENEKPSGYGPLALYIIDYLNNFVRFLTRYLGQAVPTNVNSDDNVNCLFHQRLLKCKNIVLAAVDSIIAVGKISVVAKRPAWADIQTLLSDCFTLLKYLSSMETMENETSSITISASFLKLSNLYWSRYVKQKELGVSSSDLIPLLERSTSLLRTCEPENTAGFVAIKYERLANLYSDVSQFEKSQGAYRSAILAHIDGGILKWATQNAATQPLSSIIKDASFPLGRVLSSYARFYWKHGYDPSDAVFDHATLKSEERGILLECQAMALLEASSSREPDSKISALSFLVSALLEQYPQKIYPIRRLRVILHAIRFCLHVPNHLGSEFLEKILVEANLFLPGEFDMGKDSGLFQFKESMLASLRLTLGFLKGPFPTESLREIIHSFSTIAGSCPTWESVLAKVDGPEALIAQLKVLISYVEVLGLWKLRILALSTLRHLLEIQEPKDFSEIVSCLSHLGLQYSRLGYLDKAGSMFGRGEDLLRNNVSPMVLVSWNIGLAEYLTDIGNIDQAIETLSCAKAIFEQNTSHALNSSFQSRLTWERLVAESAYVSSRIYFELGSLNHAMFFSKCAVKLNNRIWAKLDRVSDMKRCKASETSDSDIDLLSNKVKAISLSSENECELDGYREGSLYWPLFTSHYVGLVNLSKLSAHNGLFQDCVYFGEQALKVCKAIGATSSASSIQTELGNAWLRGGHIEKGQELLDIVSKISNSLDQSLDIVSLHMTFSLLHRLQGNPGERTKSLQLAHRTLLDISAHSMAEPTDLITSEPDLEVKLSQLTLKAKAQSRKPPTLCQTRARRAKTADNAPPLSKIPTSSTAESTLPPRSFLRFQVDLLHQQVVDLLSTQDFPEASTLLEQAEQLPKCKTRETSYLITKAQYVLSNWIQRLSSHSVYCVLLESTISLPSIYLAEKVKEGKSSSTGSRSTKRLAPATRTRAASSTTKSHARAGPNDFADMASAASSLLPAMSSSAPIYGSTRDNHNVSSISGQICMVSNATCSKLEGFPDPLQAAVIIENGRNLAFLRENSCIAIDKELCGPVEPLKWPDVPSNFAKSDELKCTDFMLDYVDILPDTWNVLSLTVSDDHNEFIISKLRSGQPPFLLRLPLKRGNSEDMDEDEFCFGEGKTELLEIIRLTNESAHGARARAGKIAKKEWWATRQSLDNRLRYLLSNIETIWFGGFRGIFSQCPRNTSLLSRFIEDFGKILDKHLPSRKQRGRGRASKPNFHWAVMELFVNIGNIDASSDPEDLVMDLLYFVVDILQFQGERNAYDEIDFDMMVIDTLDAIRSYKKLEKMELVSTQPGHTILILDKELHPFPWESLDCLRESSVSRMPSLHHLKETLLKLQANNDLGERFDGFHIDRNLGSYILNPGGDLKSTQTTFEHSLLSLDGWSGISNREPSEDEFKQYLESKDLLLYFGHGSGAQYIRGRTIKRLDRCAVTFLMGCSSGSLTEAGEFEPYGTPINYMHAGTPALVATLWDVTDKDIDRFARSTFEQWGLFDEAPVESNQSGRTKGSKTMKPHLPSPIKKHQAGAVGLDTAVAKSRSACILKYLNGAAPVVYGVPVFLK</sequence>
<feature type="compositionally biased region" description="Low complexity" evidence="5">
    <location>
        <begin position="1496"/>
        <end position="1521"/>
    </location>
</feature>
<evidence type="ECO:0000256" key="1">
    <source>
        <dbReference type="ARBA" id="ARBA00000451"/>
    </source>
</evidence>
<feature type="region of interest" description="Disordered" evidence="5">
    <location>
        <begin position="2082"/>
        <end position="2102"/>
    </location>
</feature>
<feature type="domain" description="Peptidase C50" evidence="6">
    <location>
        <begin position="1939"/>
        <end position="2034"/>
    </location>
</feature>
<organism evidence="7 8">
    <name type="scientific">Blastomyces percursus</name>
    <dbReference type="NCBI Taxonomy" id="1658174"/>
    <lineage>
        <taxon>Eukaryota</taxon>
        <taxon>Fungi</taxon>
        <taxon>Dikarya</taxon>
        <taxon>Ascomycota</taxon>
        <taxon>Pezizomycotina</taxon>
        <taxon>Eurotiomycetes</taxon>
        <taxon>Eurotiomycetidae</taxon>
        <taxon>Onygenales</taxon>
        <taxon>Ajellomycetaceae</taxon>
        <taxon>Blastomyces</taxon>
    </lineage>
</organism>
<dbReference type="VEuPathDB" id="FungiDB:ACJ73_02744"/>
<dbReference type="SUPFAM" id="SSF48452">
    <property type="entry name" value="TPR-like"/>
    <property type="match status" value="1"/>
</dbReference>
<feature type="region of interest" description="Disordered" evidence="5">
    <location>
        <begin position="1493"/>
        <end position="1529"/>
    </location>
</feature>
<dbReference type="GO" id="GO:0006508">
    <property type="term" value="P:proteolysis"/>
    <property type="evidence" value="ECO:0007669"/>
    <property type="project" value="InterPro"/>
</dbReference>
<dbReference type="InterPro" id="IPR005314">
    <property type="entry name" value="Peptidase_C50"/>
</dbReference>
<dbReference type="GO" id="GO:0004197">
    <property type="term" value="F:cysteine-type endopeptidase activity"/>
    <property type="evidence" value="ECO:0007669"/>
    <property type="project" value="InterPro"/>
</dbReference>
<proteinExistence type="predicted"/>
<comment type="caution">
    <text evidence="7">The sequence shown here is derived from an EMBL/GenBank/DDBJ whole genome shotgun (WGS) entry which is preliminary data.</text>
</comment>
<evidence type="ECO:0000313" key="7">
    <source>
        <dbReference type="EMBL" id="OJD25882.1"/>
    </source>
</evidence>
<keyword evidence="3" id="KW-0378">Hydrolase</keyword>
<evidence type="ECO:0000256" key="4">
    <source>
        <dbReference type="ARBA" id="ARBA00022829"/>
    </source>
</evidence>
<dbReference type="STRING" id="1658174.A0A1J9QCQ0"/>
<feature type="region of interest" description="Disordered" evidence="5">
    <location>
        <begin position="1377"/>
        <end position="1400"/>
    </location>
</feature>
<gene>
    <name evidence="7" type="ORF">ACJ73_02744</name>
</gene>
<name>A0A1J9QCQ0_9EURO</name>
<protein>
    <recommendedName>
        <fullName evidence="2">separase</fullName>
        <ecNumber evidence="2">3.4.22.49</ecNumber>
    </recommendedName>
</protein>
<keyword evidence="4" id="KW-0159">Chromosome partition</keyword>
<dbReference type="PANTHER" id="PTHR12792:SF0">
    <property type="entry name" value="SEPARIN"/>
    <property type="match status" value="1"/>
</dbReference>
<dbReference type="EC" id="3.4.22.49" evidence="2"/>
<dbReference type="GO" id="GO:0005634">
    <property type="term" value="C:nucleus"/>
    <property type="evidence" value="ECO:0007669"/>
    <property type="project" value="InterPro"/>
</dbReference>
<keyword evidence="8" id="KW-1185">Reference proteome</keyword>
<evidence type="ECO:0000259" key="6">
    <source>
        <dbReference type="PROSITE" id="PS51700"/>
    </source>
</evidence>
<accession>A0A1J9QCQ0</accession>
<dbReference type="Pfam" id="PF03568">
    <property type="entry name" value="Separin_C"/>
    <property type="match status" value="1"/>
</dbReference>
<dbReference type="OrthoDB" id="10255632at2759"/>
<dbReference type="PROSITE" id="PS51700">
    <property type="entry name" value="SEPARIN"/>
    <property type="match status" value="1"/>
</dbReference>
<evidence type="ECO:0000313" key="8">
    <source>
        <dbReference type="Proteomes" id="UP000242791"/>
    </source>
</evidence>
<feature type="region of interest" description="Disordered" evidence="5">
    <location>
        <begin position="116"/>
        <end position="166"/>
    </location>
</feature>
<evidence type="ECO:0000256" key="5">
    <source>
        <dbReference type="SAM" id="MobiDB-lite"/>
    </source>
</evidence>
<dbReference type="PANTHER" id="PTHR12792">
    <property type="entry name" value="EXTRA SPINDLE POLES 1-RELATED"/>
    <property type="match status" value="1"/>
</dbReference>
<dbReference type="EMBL" id="LGTZ01000305">
    <property type="protein sequence ID" value="OJD25882.1"/>
    <property type="molecule type" value="Genomic_DNA"/>
</dbReference>